<comment type="caution">
    <text evidence="1">The sequence shown here is derived from an EMBL/GenBank/DDBJ whole genome shotgun (WGS) entry which is preliminary data.</text>
</comment>
<evidence type="ECO:0000313" key="2">
    <source>
        <dbReference type="Proteomes" id="UP000032067"/>
    </source>
</evidence>
<sequence length="90" mass="10426">MTEFVYGEYFSDREYPFYLLLSEIRTLVRACEEFGLDDIDWLEKVVQDFYSPHPSRFSPEDMSYLMSIVASNSSSEGKSAAIASFTKNLR</sequence>
<dbReference type="AlphaFoldDB" id="A0A0D0K750"/>
<evidence type="ECO:0000313" key="1">
    <source>
        <dbReference type="EMBL" id="KIQ21907.1"/>
    </source>
</evidence>
<name>A0A0D0K750_VARPD</name>
<protein>
    <submittedName>
        <fullName evidence="1">Uncharacterized protein</fullName>
    </submittedName>
</protein>
<organism evidence="1 2">
    <name type="scientific">Variovorax paradoxus</name>
    <dbReference type="NCBI Taxonomy" id="34073"/>
    <lineage>
        <taxon>Bacteria</taxon>
        <taxon>Pseudomonadati</taxon>
        <taxon>Pseudomonadota</taxon>
        <taxon>Betaproteobacteria</taxon>
        <taxon>Burkholderiales</taxon>
        <taxon>Comamonadaceae</taxon>
        <taxon>Variovorax</taxon>
    </lineage>
</organism>
<dbReference type="Proteomes" id="UP000032067">
    <property type="component" value="Unassembled WGS sequence"/>
</dbReference>
<gene>
    <name evidence="1" type="ORF">RT97_26890</name>
</gene>
<reference evidence="1 2" key="1">
    <citation type="submission" date="2014-12" db="EMBL/GenBank/DDBJ databases">
        <title>16Stimator: statistical estimation of ribosomal gene copy numbers from draft genome assemblies.</title>
        <authorList>
            <person name="Perisin M.A."/>
            <person name="Vetter M."/>
            <person name="Gilbert J.A."/>
            <person name="Bergelson J."/>
        </authorList>
    </citation>
    <scope>NUCLEOTIDE SEQUENCE [LARGE SCALE GENOMIC DNA]</scope>
    <source>
        <strain evidence="1 2">MEDvA23</strain>
    </source>
</reference>
<dbReference type="EMBL" id="JXQQ01000084">
    <property type="protein sequence ID" value="KIQ21907.1"/>
    <property type="molecule type" value="Genomic_DNA"/>
</dbReference>
<proteinExistence type="predicted"/>
<accession>A0A0D0K750</accession>